<dbReference type="HOGENOM" id="CLU_045498_7_1_9"/>
<gene>
    <name evidence="9" type="ORF">LBLM1_10120</name>
</gene>
<dbReference type="InterPro" id="IPR002781">
    <property type="entry name" value="TM_pro_TauE-like"/>
</dbReference>
<reference evidence="9 10" key="1">
    <citation type="journal article" date="2012" name="J. Bacteriol.">
        <title>Genome sequence of Lactobacillus mucosae LM1, isolated from piglet feces.</title>
        <authorList>
            <person name="Lee J.H."/>
            <person name="Valeriano V.D."/>
            <person name="Shin Y.R."/>
            <person name="Chae J.P."/>
            <person name="Kim G.B."/>
            <person name="Ham J.S."/>
            <person name="Chun J."/>
            <person name="Kang D.K."/>
        </authorList>
    </citation>
    <scope>NUCLEOTIDE SEQUENCE [LARGE SCALE GENOMIC DNA]</scope>
    <source>
        <strain evidence="9 10">LM1</strain>
    </source>
</reference>
<feature type="transmembrane region" description="Helical" evidence="8">
    <location>
        <begin position="75"/>
        <end position="94"/>
    </location>
</feature>
<evidence type="ECO:0000256" key="1">
    <source>
        <dbReference type="ARBA" id="ARBA00004651"/>
    </source>
</evidence>
<dbReference type="OrthoDB" id="2329556at2"/>
<dbReference type="AlphaFoldDB" id="A0A0D4CM83"/>
<organism evidence="9 10">
    <name type="scientific">Limosilactobacillus mucosae LM1</name>
    <dbReference type="NCBI Taxonomy" id="1130798"/>
    <lineage>
        <taxon>Bacteria</taxon>
        <taxon>Bacillati</taxon>
        <taxon>Bacillota</taxon>
        <taxon>Bacilli</taxon>
        <taxon>Lactobacillales</taxon>
        <taxon>Lactobacillaceae</taxon>
        <taxon>Limosilactobacillus</taxon>
    </lineage>
</organism>
<evidence type="ECO:0000313" key="9">
    <source>
        <dbReference type="EMBL" id="AJT51272.1"/>
    </source>
</evidence>
<protein>
    <recommendedName>
        <fullName evidence="8">Probable membrane transporter protein</fullName>
    </recommendedName>
</protein>
<feature type="transmembrane region" description="Helical" evidence="8">
    <location>
        <begin position="100"/>
        <end position="119"/>
    </location>
</feature>
<feature type="transmembrane region" description="Helical" evidence="8">
    <location>
        <begin position="43"/>
        <end position="63"/>
    </location>
</feature>
<feature type="transmembrane region" description="Helical" evidence="8">
    <location>
        <begin position="7"/>
        <end position="31"/>
    </location>
</feature>
<keyword evidence="5 8" id="KW-0812">Transmembrane</keyword>
<feature type="transmembrane region" description="Helical" evidence="8">
    <location>
        <begin position="148"/>
        <end position="175"/>
    </location>
</feature>
<keyword evidence="3" id="KW-0813">Transport</keyword>
<dbReference type="KEGG" id="lmu:LBLM1_10120"/>
<evidence type="ECO:0000256" key="8">
    <source>
        <dbReference type="RuleBase" id="RU363041"/>
    </source>
</evidence>
<evidence type="ECO:0000313" key="10">
    <source>
        <dbReference type="Proteomes" id="UP000003645"/>
    </source>
</evidence>
<proteinExistence type="inferred from homology"/>
<accession>A0A0D4CM83</accession>
<comment type="similarity">
    <text evidence="2 8">Belongs to the 4-toluene sulfonate uptake permease (TSUP) (TC 2.A.102) family.</text>
</comment>
<dbReference type="GO" id="GO:0005886">
    <property type="term" value="C:plasma membrane"/>
    <property type="evidence" value="ECO:0007669"/>
    <property type="project" value="UniProtKB-SubCell"/>
</dbReference>
<name>A0A0D4CM83_LIMMU</name>
<dbReference type="EMBL" id="CP011013">
    <property type="protein sequence ID" value="AJT51272.1"/>
    <property type="molecule type" value="Genomic_DNA"/>
</dbReference>
<feature type="transmembrane region" description="Helical" evidence="8">
    <location>
        <begin position="213"/>
        <end position="232"/>
    </location>
</feature>
<dbReference type="InterPro" id="IPR052017">
    <property type="entry name" value="TSUP"/>
</dbReference>
<evidence type="ECO:0000256" key="3">
    <source>
        <dbReference type="ARBA" id="ARBA00022448"/>
    </source>
</evidence>
<dbReference type="RefSeq" id="WP_039945185.1">
    <property type="nucleotide sequence ID" value="NZ_CP011013.1"/>
</dbReference>
<evidence type="ECO:0000256" key="4">
    <source>
        <dbReference type="ARBA" id="ARBA00022475"/>
    </source>
</evidence>
<sequence length="261" mass="27811">MTGVEFILLMIGIGILAGIISAAAGLASLVTYPSLLAMGLPPVTANVTSAFSTIASGYSSLFASTKELQGHQKQVKIVLPLVLVGSVLGAWLLFALPGSWFKYLVPICIGIGGVILLFPHQPKQAQATMSANSRMFGKSLVQRGFNMMWIFLIGVYAGYFNAGAGVLCLTLLSIINRQESFAINNALKNVAMTATNTTAWIVFALETPIRWHYVLPLMIGNIIGGILGPIIVRHLPGRLMQILVGIGALILAVSLTIRNFS</sequence>
<keyword evidence="7 8" id="KW-0472">Membrane</keyword>
<dbReference type="PANTHER" id="PTHR30269">
    <property type="entry name" value="TRANSMEMBRANE PROTEIN YFCA"/>
    <property type="match status" value="1"/>
</dbReference>
<dbReference type="Pfam" id="PF01925">
    <property type="entry name" value="TauE"/>
    <property type="match status" value="1"/>
</dbReference>
<feature type="transmembrane region" description="Helical" evidence="8">
    <location>
        <begin position="239"/>
        <end position="257"/>
    </location>
</feature>
<keyword evidence="6 8" id="KW-1133">Transmembrane helix</keyword>
<evidence type="ECO:0000256" key="6">
    <source>
        <dbReference type="ARBA" id="ARBA00022989"/>
    </source>
</evidence>
<keyword evidence="10" id="KW-1185">Reference proteome</keyword>
<evidence type="ECO:0000256" key="2">
    <source>
        <dbReference type="ARBA" id="ARBA00009142"/>
    </source>
</evidence>
<comment type="subcellular location">
    <subcellularLocation>
        <location evidence="1 8">Cell membrane</location>
        <topology evidence="1 8">Multi-pass membrane protein</topology>
    </subcellularLocation>
</comment>
<keyword evidence="4 8" id="KW-1003">Cell membrane</keyword>
<evidence type="ECO:0000256" key="5">
    <source>
        <dbReference type="ARBA" id="ARBA00022692"/>
    </source>
</evidence>
<evidence type="ECO:0000256" key="7">
    <source>
        <dbReference type="ARBA" id="ARBA00023136"/>
    </source>
</evidence>
<dbReference type="PANTHER" id="PTHR30269:SF0">
    <property type="entry name" value="MEMBRANE TRANSPORTER PROTEIN YFCA-RELATED"/>
    <property type="match status" value="1"/>
</dbReference>
<dbReference type="STRING" id="1130798.LBLM1_10120"/>
<dbReference type="Proteomes" id="UP000003645">
    <property type="component" value="Chromosome"/>
</dbReference>